<dbReference type="PROSITE" id="PS00107">
    <property type="entry name" value="PROTEIN_KINASE_ATP"/>
    <property type="match status" value="1"/>
</dbReference>
<keyword evidence="4" id="KW-0723">Serine/threonine-protein kinase</keyword>
<dbReference type="Pfam" id="PF00069">
    <property type="entry name" value="Pkinase"/>
    <property type="match status" value="1"/>
</dbReference>
<dbReference type="PROSITE" id="PS50011">
    <property type="entry name" value="PROTEIN_KINASE_DOM"/>
    <property type="match status" value="1"/>
</dbReference>
<dbReference type="PANTHER" id="PTHR24362:SF309">
    <property type="entry name" value="PROTEIN KINASE DOMAIN-CONTAINING PROTEIN"/>
    <property type="match status" value="1"/>
</dbReference>
<dbReference type="SMART" id="SM00220">
    <property type="entry name" value="S_TKc"/>
    <property type="match status" value="1"/>
</dbReference>
<comment type="similarity">
    <text evidence="4">Belongs to the protein kinase superfamily.</text>
</comment>
<dbReference type="PROSITE" id="PS00108">
    <property type="entry name" value="PROTEIN_KINASE_ST"/>
    <property type="match status" value="1"/>
</dbReference>
<keyword evidence="1 3" id="KW-0547">Nucleotide-binding</keyword>
<dbReference type="Proteomes" id="UP001470230">
    <property type="component" value="Unassembled WGS sequence"/>
</dbReference>
<evidence type="ECO:0000256" key="4">
    <source>
        <dbReference type="RuleBase" id="RU000304"/>
    </source>
</evidence>
<protein>
    <recommendedName>
        <fullName evidence="5">Protein kinase domain-containing protein</fullName>
    </recommendedName>
</protein>
<accession>A0ABR2H143</accession>
<evidence type="ECO:0000259" key="5">
    <source>
        <dbReference type="PROSITE" id="PS50011"/>
    </source>
</evidence>
<evidence type="ECO:0000313" key="7">
    <source>
        <dbReference type="Proteomes" id="UP001470230"/>
    </source>
</evidence>
<evidence type="ECO:0000256" key="2">
    <source>
        <dbReference type="ARBA" id="ARBA00022840"/>
    </source>
</evidence>
<keyword evidence="7" id="KW-1185">Reference proteome</keyword>
<organism evidence="6 7">
    <name type="scientific">Tritrichomonas musculus</name>
    <dbReference type="NCBI Taxonomy" id="1915356"/>
    <lineage>
        <taxon>Eukaryota</taxon>
        <taxon>Metamonada</taxon>
        <taxon>Parabasalia</taxon>
        <taxon>Tritrichomonadida</taxon>
        <taxon>Tritrichomonadidae</taxon>
        <taxon>Tritrichomonas</taxon>
    </lineage>
</organism>
<comment type="caution">
    <text evidence="6">The sequence shown here is derived from an EMBL/GenBank/DDBJ whole genome shotgun (WGS) entry which is preliminary data.</text>
</comment>
<feature type="binding site" evidence="3">
    <location>
        <position position="49"/>
    </location>
    <ligand>
        <name>ATP</name>
        <dbReference type="ChEBI" id="CHEBI:30616"/>
    </ligand>
</feature>
<dbReference type="InterPro" id="IPR000719">
    <property type="entry name" value="Prot_kinase_dom"/>
</dbReference>
<dbReference type="EMBL" id="JAPFFF010000051">
    <property type="protein sequence ID" value="KAK8839613.1"/>
    <property type="molecule type" value="Genomic_DNA"/>
</dbReference>
<evidence type="ECO:0000256" key="3">
    <source>
        <dbReference type="PROSITE-ProRule" id="PRU10141"/>
    </source>
</evidence>
<evidence type="ECO:0000256" key="1">
    <source>
        <dbReference type="ARBA" id="ARBA00022741"/>
    </source>
</evidence>
<keyword evidence="2 3" id="KW-0067">ATP-binding</keyword>
<gene>
    <name evidence="6" type="ORF">M9Y10_031977</name>
</gene>
<dbReference type="Gene3D" id="1.10.510.10">
    <property type="entry name" value="Transferase(Phosphotransferase) domain 1"/>
    <property type="match status" value="1"/>
</dbReference>
<feature type="domain" description="Protein kinase" evidence="5">
    <location>
        <begin position="16"/>
        <end position="257"/>
    </location>
</feature>
<dbReference type="SUPFAM" id="SSF56112">
    <property type="entry name" value="Protein kinase-like (PK-like)"/>
    <property type="match status" value="1"/>
</dbReference>
<evidence type="ECO:0000313" key="6">
    <source>
        <dbReference type="EMBL" id="KAK8839613.1"/>
    </source>
</evidence>
<dbReference type="InterPro" id="IPR017441">
    <property type="entry name" value="Protein_kinase_ATP_BS"/>
</dbReference>
<keyword evidence="4" id="KW-0418">Kinase</keyword>
<sequence length="334" mass="39373">MFDQEEINKSLSKHEYEYLKFLGKGGFSNVFLCYSKKYKQEFAIKRIIKFKFSEYEYNNLISLNHSNIIRLYDVFEDDSSQYLVMDYCSQGTLKEKGALSYDKFVYYAKQILEAVAYCHSLSIAHRDIKPDNIFISQYDHVKLADFGIAKHFDSQSKSSEKCGTFKYFPPEMFQYQDVNPFKADIWSLGITFFYMATGNFPFQGSSRDKIERKIQHGEIDFTKFHLDPRIQYLIKKMTAKSYQNRPSAEQLLELPMFKKNANALNEKINAISNYRFKSSFNISKSLDLELKGNSSSGNETPNKNQFFDIHSYKELYHFKNLRRLNSYFPPKKTF</sequence>
<proteinExistence type="inferred from homology"/>
<name>A0ABR2H143_9EUKA</name>
<reference evidence="6 7" key="1">
    <citation type="submission" date="2024-04" db="EMBL/GenBank/DDBJ databases">
        <title>Tritrichomonas musculus Genome.</title>
        <authorList>
            <person name="Alves-Ferreira E."/>
            <person name="Grigg M."/>
            <person name="Lorenzi H."/>
            <person name="Galac M."/>
        </authorList>
    </citation>
    <scope>NUCLEOTIDE SEQUENCE [LARGE SCALE GENOMIC DNA]</scope>
    <source>
        <strain evidence="6 7">EAF2021</strain>
    </source>
</reference>
<dbReference type="InterPro" id="IPR011009">
    <property type="entry name" value="Kinase-like_dom_sf"/>
</dbReference>
<dbReference type="InterPro" id="IPR008271">
    <property type="entry name" value="Ser/Thr_kinase_AS"/>
</dbReference>
<dbReference type="PANTHER" id="PTHR24362">
    <property type="entry name" value="SERINE/THREONINE-PROTEIN KINASE NEK"/>
    <property type="match status" value="1"/>
</dbReference>
<keyword evidence="4" id="KW-0808">Transferase</keyword>